<reference evidence="12 13" key="1">
    <citation type="journal article" date="2007" name="Nature">
        <title>Evolution of genes and genomes on the Drosophila phylogeny.</title>
        <authorList>
            <consortium name="Drosophila 12 Genomes Consortium"/>
            <person name="Clark A.G."/>
            <person name="Eisen M.B."/>
            <person name="Smith D.R."/>
            <person name="Bergman C.M."/>
            <person name="Oliver B."/>
            <person name="Markow T.A."/>
            <person name="Kaufman T.C."/>
            <person name="Kellis M."/>
            <person name="Gelbart W."/>
            <person name="Iyer V.N."/>
            <person name="Pollard D.A."/>
            <person name="Sackton T.B."/>
            <person name="Larracuente A.M."/>
            <person name="Singh N.D."/>
            <person name="Abad J.P."/>
            <person name="Abt D.N."/>
            <person name="Adryan B."/>
            <person name="Aguade M."/>
            <person name="Akashi H."/>
            <person name="Anderson W.W."/>
            <person name="Aquadro C.F."/>
            <person name="Ardell D.H."/>
            <person name="Arguello R."/>
            <person name="Artieri C.G."/>
            <person name="Barbash D.A."/>
            <person name="Barker D."/>
            <person name="Barsanti P."/>
            <person name="Batterham P."/>
            <person name="Batzoglou S."/>
            <person name="Begun D."/>
            <person name="Bhutkar A."/>
            <person name="Blanco E."/>
            <person name="Bosak S.A."/>
            <person name="Bradley R.K."/>
            <person name="Brand A.D."/>
            <person name="Brent M.R."/>
            <person name="Brooks A.N."/>
            <person name="Brown R.H."/>
            <person name="Butlin R.K."/>
            <person name="Caggese C."/>
            <person name="Calvi B.R."/>
            <person name="Bernardo de Carvalho A."/>
            <person name="Caspi A."/>
            <person name="Castrezana S."/>
            <person name="Celniker S.E."/>
            <person name="Chang J.L."/>
            <person name="Chapple C."/>
            <person name="Chatterji S."/>
            <person name="Chinwalla A."/>
            <person name="Civetta A."/>
            <person name="Clifton S.W."/>
            <person name="Comeron J.M."/>
            <person name="Costello J.C."/>
            <person name="Coyne J.A."/>
            <person name="Daub J."/>
            <person name="David R.G."/>
            <person name="Delcher A.L."/>
            <person name="Delehaunty K."/>
            <person name="Do C.B."/>
            <person name="Ebling H."/>
            <person name="Edwards K."/>
            <person name="Eickbush T."/>
            <person name="Evans J.D."/>
            <person name="Filipski A."/>
            <person name="Findeiss S."/>
            <person name="Freyhult E."/>
            <person name="Fulton L."/>
            <person name="Fulton R."/>
            <person name="Garcia A.C."/>
            <person name="Gardiner A."/>
            <person name="Garfield D.A."/>
            <person name="Garvin B.E."/>
            <person name="Gibson G."/>
            <person name="Gilbert D."/>
            <person name="Gnerre S."/>
            <person name="Godfrey J."/>
            <person name="Good R."/>
            <person name="Gotea V."/>
            <person name="Gravely B."/>
            <person name="Greenberg A.J."/>
            <person name="Griffiths-Jones S."/>
            <person name="Gross S."/>
            <person name="Guigo R."/>
            <person name="Gustafson E.A."/>
            <person name="Haerty W."/>
            <person name="Hahn M.W."/>
            <person name="Halligan D.L."/>
            <person name="Halpern A.L."/>
            <person name="Halter G.M."/>
            <person name="Han M.V."/>
            <person name="Heger A."/>
            <person name="Hillier L."/>
            <person name="Hinrichs A.S."/>
            <person name="Holmes I."/>
            <person name="Hoskins R.A."/>
            <person name="Hubisz M.J."/>
            <person name="Hultmark D."/>
            <person name="Huntley M.A."/>
            <person name="Jaffe D.B."/>
            <person name="Jagadeeshan S."/>
            <person name="Jeck W.R."/>
            <person name="Johnson J."/>
            <person name="Jones C.D."/>
            <person name="Jordan W.C."/>
            <person name="Karpen G.H."/>
            <person name="Kataoka E."/>
            <person name="Keightley P.D."/>
            <person name="Kheradpour P."/>
            <person name="Kirkness E.F."/>
            <person name="Koerich L.B."/>
            <person name="Kristiansen K."/>
            <person name="Kudrna D."/>
            <person name="Kulathinal R.J."/>
            <person name="Kumar S."/>
            <person name="Kwok R."/>
            <person name="Lander E."/>
            <person name="Langley C.H."/>
            <person name="Lapoint R."/>
            <person name="Lazzaro B.P."/>
            <person name="Lee S.J."/>
            <person name="Levesque L."/>
            <person name="Li R."/>
            <person name="Lin C.F."/>
            <person name="Lin M.F."/>
            <person name="Lindblad-Toh K."/>
            <person name="Llopart A."/>
            <person name="Long M."/>
            <person name="Low L."/>
            <person name="Lozovsky E."/>
            <person name="Lu J."/>
            <person name="Luo M."/>
            <person name="Machado C.A."/>
            <person name="Makalowski W."/>
            <person name="Marzo M."/>
            <person name="Matsuda M."/>
            <person name="Matzkin L."/>
            <person name="McAllister B."/>
            <person name="McBride C.S."/>
            <person name="McKernan B."/>
            <person name="McKernan K."/>
            <person name="Mendez-Lago M."/>
            <person name="Minx P."/>
            <person name="Mollenhauer M.U."/>
            <person name="Montooth K."/>
            <person name="Mount S.M."/>
            <person name="Mu X."/>
            <person name="Myers E."/>
            <person name="Negre B."/>
            <person name="Newfeld S."/>
            <person name="Nielsen R."/>
            <person name="Noor M.A."/>
            <person name="O'Grady P."/>
            <person name="Pachter L."/>
            <person name="Papaceit M."/>
            <person name="Parisi M.J."/>
            <person name="Parisi M."/>
            <person name="Parts L."/>
            <person name="Pedersen J.S."/>
            <person name="Pesole G."/>
            <person name="Phillippy A.M."/>
            <person name="Ponting C.P."/>
            <person name="Pop M."/>
            <person name="Porcelli D."/>
            <person name="Powell J.R."/>
            <person name="Prohaska S."/>
            <person name="Pruitt K."/>
            <person name="Puig M."/>
            <person name="Quesneville H."/>
            <person name="Ram K.R."/>
            <person name="Rand D."/>
            <person name="Rasmussen M.D."/>
            <person name="Reed L.K."/>
            <person name="Reenan R."/>
            <person name="Reily A."/>
            <person name="Remington K.A."/>
            <person name="Rieger T.T."/>
            <person name="Ritchie M.G."/>
            <person name="Robin C."/>
            <person name="Rogers Y.H."/>
            <person name="Rohde C."/>
            <person name="Rozas J."/>
            <person name="Rubenfield M.J."/>
            <person name="Ruiz A."/>
            <person name="Russo S."/>
            <person name="Salzberg S.L."/>
            <person name="Sanchez-Gracia A."/>
            <person name="Saranga D.J."/>
            <person name="Sato H."/>
            <person name="Schaeffer S.W."/>
            <person name="Schatz M.C."/>
            <person name="Schlenke T."/>
            <person name="Schwartz R."/>
            <person name="Segarra C."/>
            <person name="Singh R.S."/>
            <person name="Sirot L."/>
            <person name="Sirota M."/>
            <person name="Sisneros N.B."/>
            <person name="Smith C.D."/>
            <person name="Smith T.F."/>
            <person name="Spieth J."/>
            <person name="Stage D.E."/>
            <person name="Stark A."/>
            <person name="Stephan W."/>
            <person name="Strausberg R.L."/>
            <person name="Strempel S."/>
            <person name="Sturgill D."/>
            <person name="Sutton G."/>
            <person name="Sutton G.G."/>
            <person name="Tao W."/>
            <person name="Teichmann S."/>
            <person name="Tobari Y.N."/>
            <person name="Tomimura Y."/>
            <person name="Tsolas J.M."/>
            <person name="Valente V.L."/>
            <person name="Venter E."/>
            <person name="Venter J.C."/>
            <person name="Vicario S."/>
            <person name="Vieira F.G."/>
            <person name="Vilella A.J."/>
            <person name="Villasante A."/>
            <person name="Walenz B."/>
            <person name="Wang J."/>
            <person name="Wasserman M."/>
            <person name="Watts T."/>
            <person name="Wilson D."/>
            <person name="Wilson R.K."/>
            <person name="Wing R.A."/>
            <person name="Wolfner M.F."/>
            <person name="Wong A."/>
            <person name="Wong G.K."/>
            <person name="Wu C.I."/>
            <person name="Wu G."/>
            <person name="Yamamoto D."/>
            <person name="Yang H.P."/>
            <person name="Yang S.P."/>
            <person name="Yorke J.A."/>
            <person name="Yoshida K."/>
            <person name="Zdobnov E."/>
            <person name="Zhang P."/>
            <person name="Zhang Y."/>
            <person name="Zimin A.V."/>
            <person name="Baldwin J."/>
            <person name="Abdouelleil A."/>
            <person name="Abdulkadir J."/>
            <person name="Abebe A."/>
            <person name="Abera B."/>
            <person name="Abreu J."/>
            <person name="Acer S.C."/>
            <person name="Aftuck L."/>
            <person name="Alexander A."/>
            <person name="An P."/>
            <person name="Anderson E."/>
            <person name="Anderson S."/>
            <person name="Arachi H."/>
            <person name="Azer M."/>
            <person name="Bachantsang P."/>
            <person name="Barry A."/>
            <person name="Bayul T."/>
            <person name="Berlin A."/>
            <person name="Bessette D."/>
            <person name="Bloom T."/>
            <person name="Blye J."/>
            <person name="Boguslavskiy L."/>
            <person name="Bonnet C."/>
            <person name="Boukhgalter B."/>
            <person name="Bourzgui I."/>
            <person name="Brown A."/>
            <person name="Cahill P."/>
            <person name="Channer S."/>
            <person name="Cheshatsang Y."/>
            <person name="Chuda L."/>
            <person name="Citroen M."/>
            <person name="Collymore A."/>
            <person name="Cooke P."/>
            <person name="Costello M."/>
            <person name="D'Aco K."/>
            <person name="Daza R."/>
            <person name="De Haan G."/>
            <person name="DeGray S."/>
            <person name="DeMaso C."/>
            <person name="Dhargay N."/>
            <person name="Dooley K."/>
            <person name="Dooley E."/>
            <person name="Doricent M."/>
            <person name="Dorje P."/>
            <person name="Dorjee K."/>
            <person name="Dupes A."/>
            <person name="Elong R."/>
            <person name="Falk J."/>
            <person name="Farina A."/>
            <person name="Faro S."/>
            <person name="Ferguson D."/>
            <person name="Fisher S."/>
            <person name="Foley C.D."/>
            <person name="Franke A."/>
            <person name="Friedrich D."/>
            <person name="Gadbois L."/>
            <person name="Gearin G."/>
            <person name="Gearin C.R."/>
            <person name="Giannoukos G."/>
            <person name="Goode T."/>
            <person name="Graham J."/>
            <person name="Grandbois E."/>
            <person name="Grewal S."/>
            <person name="Gyaltsen K."/>
            <person name="Hafez N."/>
            <person name="Hagos B."/>
            <person name="Hall J."/>
            <person name="Henson C."/>
            <person name="Hollinger A."/>
            <person name="Honan T."/>
            <person name="Huard M.D."/>
            <person name="Hughes L."/>
            <person name="Hurhula B."/>
            <person name="Husby M.E."/>
            <person name="Kamat A."/>
            <person name="Kanga B."/>
            <person name="Kashin S."/>
            <person name="Khazanovich D."/>
            <person name="Kisner P."/>
            <person name="Lance K."/>
            <person name="Lara M."/>
            <person name="Lee W."/>
            <person name="Lennon N."/>
            <person name="Letendre F."/>
            <person name="LeVine R."/>
            <person name="Lipovsky A."/>
            <person name="Liu X."/>
            <person name="Liu J."/>
            <person name="Liu S."/>
            <person name="Lokyitsang T."/>
            <person name="Lokyitsang Y."/>
            <person name="Lubonja R."/>
            <person name="Lui A."/>
            <person name="MacDonald P."/>
            <person name="Magnisalis V."/>
            <person name="Maru K."/>
            <person name="Matthews C."/>
            <person name="McCusker W."/>
            <person name="McDonough S."/>
            <person name="Mehta T."/>
            <person name="Meldrim J."/>
            <person name="Meneus L."/>
            <person name="Mihai O."/>
            <person name="Mihalev A."/>
            <person name="Mihova T."/>
            <person name="Mittelman R."/>
            <person name="Mlenga V."/>
            <person name="Montmayeur A."/>
            <person name="Mulrain L."/>
            <person name="Navidi A."/>
            <person name="Naylor J."/>
            <person name="Negash T."/>
            <person name="Nguyen T."/>
            <person name="Nguyen N."/>
            <person name="Nicol R."/>
            <person name="Norbu C."/>
            <person name="Norbu N."/>
            <person name="Novod N."/>
            <person name="O'Neill B."/>
            <person name="Osman S."/>
            <person name="Markiewicz E."/>
            <person name="Oyono O.L."/>
            <person name="Patti C."/>
            <person name="Phunkhang P."/>
            <person name="Pierre F."/>
            <person name="Priest M."/>
            <person name="Raghuraman S."/>
            <person name="Rege F."/>
            <person name="Reyes R."/>
            <person name="Rise C."/>
            <person name="Rogov P."/>
            <person name="Ross K."/>
            <person name="Ryan E."/>
            <person name="Settipalli S."/>
            <person name="Shea T."/>
            <person name="Sherpa N."/>
            <person name="Shi L."/>
            <person name="Shih D."/>
            <person name="Sparrow T."/>
            <person name="Spaulding J."/>
            <person name="Stalker J."/>
            <person name="Stange-Thomann N."/>
            <person name="Stavropoulos S."/>
            <person name="Stone C."/>
            <person name="Strader C."/>
            <person name="Tesfaye S."/>
            <person name="Thomson T."/>
            <person name="Thoulutsang Y."/>
            <person name="Thoulutsang D."/>
            <person name="Topham K."/>
            <person name="Topping I."/>
            <person name="Tsamla T."/>
            <person name="Vassiliev H."/>
            <person name="Vo A."/>
            <person name="Wangchuk T."/>
            <person name="Wangdi T."/>
            <person name="Weiand M."/>
            <person name="Wilkinson J."/>
            <person name="Wilson A."/>
            <person name="Yadav S."/>
            <person name="Young G."/>
            <person name="Yu Q."/>
            <person name="Zembek L."/>
            <person name="Zhong D."/>
            <person name="Zimmer A."/>
            <person name="Zwirko Z."/>
            <person name="Jaffe D.B."/>
            <person name="Alvarez P."/>
            <person name="Brockman W."/>
            <person name="Butler J."/>
            <person name="Chin C."/>
            <person name="Gnerre S."/>
            <person name="Grabherr M."/>
            <person name="Kleber M."/>
            <person name="Mauceli E."/>
            <person name="MacCallum I."/>
        </authorList>
    </citation>
    <scope>NUCLEOTIDE SEQUENCE [LARGE SCALE GENOMIC DNA]</scope>
    <source>
        <strain evidence="13">Tucson 14030-0811.24</strain>
    </source>
</reference>
<evidence type="ECO:0000256" key="9">
    <source>
        <dbReference type="ARBA" id="ARBA00023970"/>
    </source>
</evidence>
<evidence type="ECO:0000256" key="8">
    <source>
        <dbReference type="ARBA" id="ARBA00023950"/>
    </source>
</evidence>
<comment type="similarity">
    <text evidence="2">Belongs to the PNP/MTAP phosphorylase family.</text>
</comment>
<dbReference type="OrthoDB" id="10261782at2759"/>
<dbReference type="GO" id="GO:0047975">
    <property type="term" value="F:guanosine phosphorylase activity"/>
    <property type="evidence" value="ECO:0007669"/>
    <property type="project" value="RHEA"/>
</dbReference>
<keyword evidence="13" id="KW-1185">Reference proteome</keyword>
<evidence type="ECO:0000256" key="2">
    <source>
        <dbReference type="ARBA" id="ARBA00006751"/>
    </source>
</evidence>
<dbReference type="PANTHER" id="PTHR11904">
    <property type="entry name" value="METHYLTHIOADENOSINE/PURINE NUCLEOSIDE PHOSPHORYLASE"/>
    <property type="match status" value="1"/>
</dbReference>
<dbReference type="NCBIfam" id="NF006054">
    <property type="entry name" value="PRK08202.1"/>
    <property type="match status" value="1"/>
</dbReference>
<dbReference type="Gene3D" id="3.40.50.1580">
    <property type="entry name" value="Nucleoside phosphorylase domain"/>
    <property type="match status" value="1"/>
</dbReference>
<dbReference type="EC" id="2.4.2.1" evidence="3"/>
<gene>
    <name evidence="12" type="primary">Dwil\GK23168</name>
    <name evidence="12" type="ORF">Dwil_GK23168</name>
</gene>
<dbReference type="InParanoid" id="B4NMK8"/>
<dbReference type="HOGENOM" id="CLU_054456_1_2_1"/>
<dbReference type="NCBIfam" id="TIGR01697">
    <property type="entry name" value="PNPH-PUNA-XAPA"/>
    <property type="match status" value="1"/>
</dbReference>
<dbReference type="EMBL" id="CH964282">
    <property type="protein sequence ID" value="EDW85597.1"/>
    <property type="molecule type" value="Genomic_DNA"/>
</dbReference>
<dbReference type="GO" id="GO:0009116">
    <property type="term" value="P:nucleoside metabolic process"/>
    <property type="evidence" value="ECO:0007669"/>
    <property type="project" value="InterPro"/>
</dbReference>
<dbReference type="SUPFAM" id="SSF53167">
    <property type="entry name" value="Purine and uridine phosphorylases"/>
    <property type="match status" value="1"/>
</dbReference>
<dbReference type="FunCoup" id="B4NMK8">
    <property type="interactions" value="108"/>
</dbReference>
<dbReference type="PhylomeDB" id="B4NMK8"/>
<evidence type="ECO:0000256" key="10">
    <source>
        <dbReference type="ARBA" id="ARBA00031036"/>
    </source>
</evidence>
<protein>
    <recommendedName>
        <fullName evidence="3">purine-nucleoside phosphorylase</fullName>
        <ecNumber evidence="3">2.4.2.1</ecNumber>
    </recommendedName>
    <alternativeName>
        <fullName evidence="10">Inosine-guanosine phosphorylase</fullName>
    </alternativeName>
</protein>
<dbReference type="GO" id="GO:0005737">
    <property type="term" value="C:cytoplasm"/>
    <property type="evidence" value="ECO:0007669"/>
    <property type="project" value="TreeGrafter"/>
</dbReference>
<dbReference type="UniPathway" id="UPA00606"/>
<dbReference type="InterPro" id="IPR000845">
    <property type="entry name" value="Nucleoside_phosphorylase_d"/>
</dbReference>
<evidence type="ECO:0000256" key="4">
    <source>
        <dbReference type="ARBA" id="ARBA00022676"/>
    </source>
</evidence>
<dbReference type="InterPro" id="IPR035994">
    <property type="entry name" value="Nucleoside_phosphorylase_sf"/>
</dbReference>
<keyword evidence="5 12" id="KW-0808">Transferase</keyword>
<dbReference type="Pfam" id="PF01048">
    <property type="entry name" value="PNP_UDP_1"/>
    <property type="match status" value="1"/>
</dbReference>
<evidence type="ECO:0000259" key="11">
    <source>
        <dbReference type="Pfam" id="PF01048"/>
    </source>
</evidence>
<comment type="catalytic activity">
    <reaction evidence="9">
        <text>guanosine + phosphate = alpha-D-ribose 1-phosphate + guanine</text>
        <dbReference type="Rhea" id="RHEA:13233"/>
        <dbReference type="ChEBI" id="CHEBI:16235"/>
        <dbReference type="ChEBI" id="CHEBI:16750"/>
        <dbReference type="ChEBI" id="CHEBI:43474"/>
        <dbReference type="ChEBI" id="CHEBI:57720"/>
        <dbReference type="EC" id="2.4.2.1"/>
    </reaction>
</comment>
<dbReference type="SMR" id="B4NMK8"/>
<evidence type="ECO:0000313" key="12">
    <source>
        <dbReference type="EMBL" id="EDW85597.1"/>
    </source>
</evidence>
<dbReference type="eggNOG" id="KOG3984">
    <property type="taxonomic scope" value="Eukaryota"/>
</dbReference>
<evidence type="ECO:0000256" key="6">
    <source>
        <dbReference type="ARBA" id="ARBA00023918"/>
    </source>
</evidence>
<feature type="domain" description="Nucleoside phosphorylase" evidence="11">
    <location>
        <begin position="79"/>
        <end position="317"/>
    </location>
</feature>
<comment type="catalytic activity">
    <reaction evidence="7">
        <text>2'-deoxyguanosine + phosphate = 2-deoxy-alpha-D-ribose 1-phosphate + guanine</text>
        <dbReference type="Rhea" id="RHEA:27738"/>
        <dbReference type="ChEBI" id="CHEBI:16235"/>
        <dbReference type="ChEBI" id="CHEBI:17172"/>
        <dbReference type="ChEBI" id="CHEBI:43474"/>
        <dbReference type="ChEBI" id="CHEBI:57259"/>
        <dbReference type="EC" id="2.4.2.1"/>
    </reaction>
</comment>
<comment type="catalytic activity">
    <reaction evidence="8">
        <text>2'-deoxyinosine + phosphate = 2-deoxy-alpha-D-ribose 1-phosphate + hypoxanthine</text>
        <dbReference type="Rhea" id="RHEA:27750"/>
        <dbReference type="ChEBI" id="CHEBI:17368"/>
        <dbReference type="ChEBI" id="CHEBI:28997"/>
        <dbReference type="ChEBI" id="CHEBI:43474"/>
        <dbReference type="ChEBI" id="CHEBI:57259"/>
        <dbReference type="EC" id="2.4.2.1"/>
    </reaction>
</comment>
<comment type="pathway">
    <text evidence="1">Purine metabolism; purine nucleoside salvage.</text>
</comment>
<name>B4NMK8_DROWI</name>
<evidence type="ECO:0000256" key="3">
    <source>
        <dbReference type="ARBA" id="ARBA00011886"/>
    </source>
</evidence>
<dbReference type="Proteomes" id="UP000007798">
    <property type="component" value="Unassembled WGS sequence"/>
</dbReference>
<evidence type="ECO:0000256" key="5">
    <source>
        <dbReference type="ARBA" id="ARBA00022679"/>
    </source>
</evidence>
<dbReference type="InterPro" id="IPR011268">
    <property type="entry name" value="Purine_phosphorylase"/>
</dbReference>
<dbReference type="OMA" id="KYGLICG"/>
<dbReference type="PANTHER" id="PTHR11904:SF9">
    <property type="entry name" value="PURINE NUCLEOSIDE PHOSPHORYLASE-RELATED"/>
    <property type="match status" value="1"/>
</dbReference>
<comment type="catalytic activity">
    <reaction evidence="6">
        <text>inosine + phosphate = alpha-D-ribose 1-phosphate + hypoxanthine</text>
        <dbReference type="Rhea" id="RHEA:27646"/>
        <dbReference type="ChEBI" id="CHEBI:17368"/>
        <dbReference type="ChEBI" id="CHEBI:17596"/>
        <dbReference type="ChEBI" id="CHEBI:43474"/>
        <dbReference type="ChEBI" id="CHEBI:57720"/>
        <dbReference type="EC" id="2.4.2.1"/>
    </reaction>
</comment>
<evidence type="ECO:0000313" key="13">
    <source>
        <dbReference type="Proteomes" id="UP000007798"/>
    </source>
</evidence>
<evidence type="ECO:0000256" key="1">
    <source>
        <dbReference type="ARBA" id="ARBA00005058"/>
    </source>
</evidence>
<accession>B4NMK8</accession>
<keyword evidence="4 12" id="KW-0328">Glycosyltransferase</keyword>
<proteinExistence type="inferred from homology"/>
<dbReference type="GO" id="GO:0004731">
    <property type="term" value="F:purine-nucleoside phosphorylase activity"/>
    <property type="evidence" value="ECO:0007669"/>
    <property type="project" value="UniProtKB-EC"/>
</dbReference>
<dbReference type="CDD" id="cd09009">
    <property type="entry name" value="PNP-EcPNPII_like"/>
    <property type="match status" value="1"/>
</dbReference>
<sequence>MKCQQCCASKSPLARRLQLKKQKEAEEAEAKARPKQIVVTPQSLLYNYDDVSAMAEYILRTCRIRPKFGVVCSTVLSSMVNMIENPVDIPFRDIPQFPVSPVDGHDNKLVVGTLMGATVIAMQGRIHAYEGFELASCTVPVHVMKLCGVKYVFFTSAAGAVNPGYAVGDIMLIKDHINLFGMMGSSPLIGRHDSRFGGPCVSMVNAYDNYLLERGMEIGKSLGYQECLRTGVFACLGSPSYETEAEQKILSLLGVDAVGMSLVHEVIVAHHCGLRVFSFVLITVSGFGEDEDPAVVNPESFLRQQQYACNELIARLIYDIQNDL</sequence>
<dbReference type="AlphaFoldDB" id="B4NMK8"/>
<organism evidence="12 13">
    <name type="scientific">Drosophila willistoni</name>
    <name type="common">Fruit fly</name>
    <dbReference type="NCBI Taxonomy" id="7260"/>
    <lineage>
        <taxon>Eukaryota</taxon>
        <taxon>Metazoa</taxon>
        <taxon>Ecdysozoa</taxon>
        <taxon>Arthropoda</taxon>
        <taxon>Hexapoda</taxon>
        <taxon>Insecta</taxon>
        <taxon>Pterygota</taxon>
        <taxon>Neoptera</taxon>
        <taxon>Endopterygota</taxon>
        <taxon>Diptera</taxon>
        <taxon>Brachycera</taxon>
        <taxon>Muscomorpha</taxon>
        <taxon>Ephydroidea</taxon>
        <taxon>Drosophilidae</taxon>
        <taxon>Drosophila</taxon>
        <taxon>Sophophora</taxon>
    </lineage>
</organism>
<evidence type="ECO:0000256" key="7">
    <source>
        <dbReference type="ARBA" id="ARBA00023929"/>
    </source>
</evidence>
<dbReference type="KEGG" id="dwi:6652195"/>
<dbReference type="STRING" id="7260.B4NMK8"/>